<name>A0ABS6FF44_9FIRM</name>
<feature type="region of interest" description="Disordered" evidence="1">
    <location>
        <begin position="318"/>
        <end position="367"/>
    </location>
</feature>
<protein>
    <submittedName>
        <fullName evidence="2">Uncharacterized protein</fullName>
    </submittedName>
</protein>
<gene>
    <name evidence="2" type="ORF">KQI82_14800</name>
</gene>
<dbReference type="Proteomes" id="UP000787672">
    <property type="component" value="Unassembled WGS sequence"/>
</dbReference>
<evidence type="ECO:0000256" key="1">
    <source>
        <dbReference type="SAM" id="MobiDB-lite"/>
    </source>
</evidence>
<dbReference type="RefSeq" id="WP_216633455.1">
    <property type="nucleotide sequence ID" value="NZ_JAHLQN010000001.1"/>
</dbReference>
<proteinExistence type="predicted"/>
<reference evidence="2 3" key="1">
    <citation type="submission" date="2021-06" db="EMBL/GenBank/DDBJ databases">
        <authorList>
            <person name="Sun Q."/>
            <person name="Li D."/>
        </authorList>
    </citation>
    <scope>NUCLEOTIDE SEQUENCE [LARGE SCALE GENOMIC DNA]</scope>
    <source>
        <strain evidence="2 3">MSJ-2</strain>
    </source>
</reference>
<comment type="caution">
    <text evidence="2">The sequence shown here is derived from an EMBL/GenBank/DDBJ whole genome shotgun (WGS) entry which is preliminary data.</text>
</comment>
<dbReference type="EMBL" id="JAHLQN010000001">
    <property type="protein sequence ID" value="MBU5628177.1"/>
    <property type="molecule type" value="Genomic_DNA"/>
</dbReference>
<organism evidence="2 3">
    <name type="scientific">Dysosmobacter acutus</name>
    <dbReference type="NCBI Taxonomy" id="2841504"/>
    <lineage>
        <taxon>Bacteria</taxon>
        <taxon>Bacillati</taxon>
        <taxon>Bacillota</taxon>
        <taxon>Clostridia</taxon>
        <taxon>Eubacteriales</taxon>
        <taxon>Oscillospiraceae</taxon>
        <taxon>Dysosmobacter</taxon>
    </lineage>
</organism>
<feature type="compositionally biased region" description="Basic and acidic residues" evidence="1">
    <location>
        <begin position="346"/>
        <end position="361"/>
    </location>
</feature>
<evidence type="ECO:0000313" key="3">
    <source>
        <dbReference type="Proteomes" id="UP000787672"/>
    </source>
</evidence>
<keyword evidence="3" id="KW-1185">Reference proteome</keyword>
<sequence>MEQNQLTRDLYAAGYTRENHPSFVYWSDWQNFGYLFEALLKFTWETPCGLLVAGESSLGRGLACSDASFQGIDYCPENDNPLLRCPYERKDCPHSISCFPVPLCPCHTTGKRYSYEQSAEKVETERSERQHRQYMEITGGAYCACVVDCNGYEGGRVEVKYDVEQCIRCRCQNPVCVIRKQERDLSRANIFYDVRRTWITRIGFLEEKKVQVTKGERVFPHPVARTDAEIWLEMKKARFNPLWGSSVIDSPHLTPEDRRQTFFSKMHRRYGEYDYFEFHYDVENIRIAKSEQRDLLQDLRDVADGLEVIHAVDLKKEQAAKKRESRRRRREQKERRLNKQRSPAPPKEEQLTLLTEEDHFNDGSQTD</sequence>
<accession>A0ABS6FF44</accession>
<evidence type="ECO:0000313" key="2">
    <source>
        <dbReference type="EMBL" id="MBU5628177.1"/>
    </source>
</evidence>